<dbReference type="SUPFAM" id="SSF56112">
    <property type="entry name" value="Protein kinase-like (PK-like)"/>
    <property type="match status" value="1"/>
</dbReference>
<dbReference type="InterPro" id="IPR055900">
    <property type="entry name" value="DUF7477"/>
</dbReference>
<dbReference type="Proteomes" id="UP000006727">
    <property type="component" value="Chromosome 6"/>
</dbReference>
<gene>
    <name evidence="3" type="ORF">PHYPA_009661</name>
</gene>
<evidence type="ECO:0000313" key="4">
    <source>
        <dbReference type="EnsemblPlants" id="Pp3c6_29890V3.1"/>
    </source>
</evidence>
<evidence type="ECO:0000259" key="2">
    <source>
        <dbReference type="Pfam" id="PF24289"/>
    </source>
</evidence>
<dbReference type="EMBL" id="ABEU02000006">
    <property type="protein sequence ID" value="PNR53285.1"/>
    <property type="molecule type" value="Genomic_DNA"/>
</dbReference>
<dbReference type="Gene3D" id="1.10.510.10">
    <property type="entry name" value="Transferase(Phosphotransferase) domain 1"/>
    <property type="match status" value="1"/>
</dbReference>
<evidence type="ECO:0000313" key="5">
    <source>
        <dbReference type="Proteomes" id="UP000006727"/>
    </source>
</evidence>
<comment type="similarity">
    <text evidence="1">Belongs to the protein kinase superfamily. CK1 Ser/Thr protein kinase family. Casein kinase I subfamily.</text>
</comment>
<dbReference type="STRING" id="3218.A0A2K1KHP2"/>
<dbReference type="EnsemblPlants" id="Pp3c6_29890V3.1">
    <property type="protein sequence ID" value="Pp3c6_29890V3.1"/>
    <property type="gene ID" value="Pp3c6_29890"/>
</dbReference>
<reference evidence="4" key="3">
    <citation type="submission" date="2020-12" db="UniProtKB">
        <authorList>
            <consortium name="EnsemblPlants"/>
        </authorList>
    </citation>
    <scope>IDENTIFICATION</scope>
</reference>
<dbReference type="InterPro" id="IPR050235">
    <property type="entry name" value="CK1_Ser-Thr_kinase"/>
</dbReference>
<dbReference type="PaxDb" id="3218-PP1S117_199V6.1"/>
<dbReference type="InterPro" id="IPR011009">
    <property type="entry name" value="Kinase-like_dom_sf"/>
</dbReference>
<protein>
    <recommendedName>
        <fullName evidence="2">DUF7477 domain-containing protein</fullName>
    </recommendedName>
</protein>
<dbReference type="Pfam" id="PF24289">
    <property type="entry name" value="DUF7477"/>
    <property type="match status" value="1"/>
</dbReference>
<name>A0A2K1KHP2_PHYPA</name>
<proteinExistence type="inferred from homology"/>
<feature type="domain" description="DUF7477" evidence="2">
    <location>
        <begin position="117"/>
        <end position="190"/>
    </location>
</feature>
<keyword evidence="5" id="KW-1185">Reference proteome</keyword>
<dbReference type="Gramene" id="Pp3c6_29890V3.1">
    <property type="protein sequence ID" value="Pp3c6_29890V3.1"/>
    <property type="gene ID" value="Pp3c6_29890"/>
</dbReference>
<sequence>MSLLLDGTTGLHVEYDRRPDVFRGTICYANVHVHMRRTRSWKDDLRSLAYTLVFLLWDSLSWQDYQILKMVANMKFNEEPNYDKLILLFDSILGPNPIVRPINTDGVEKLDISPIMYHYKAANSWLMEHMEKGNEDGLYISSMAFCTNLWTLIMDARTGFTAQVYELLHVFAIFECMWIYLEIYFVQAFACGLSEGMYGSHLAKVDGLYSRFNEMNKV</sequence>
<dbReference type="InParanoid" id="A0A2K1KHP2"/>
<organism evidence="3">
    <name type="scientific">Physcomitrium patens</name>
    <name type="common">Spreading-leaved earth moss</name>
    <name type="synonym">Physcomitrella patens</name>
    <dbReference type="NCBI Taxonomy" id="3218"/>
    <lineage>
        <taxon>Eukaryota</taxon>
        <taxon>Viridiplantae</taxon>
        <taxon>Streptophyta</taxon>
        <taxon>Embryophyta</taxon>
        <taxon>Bryophyta</taxon>
        <taxon>Bryophytina</taxon>
        <taxon>Bryopsida</taxon>
        <taxon>Funariidae</taxon>
        <taxon>Funariales</taxon>
        <taxon>Funariaceae</taxon>
        <taxon>Physcomitrium</taxon>
    </lineage>
</organism>
<accession>A0A2K1KHP2</accession>
<evidence type="ECO:0000256" key="1">
    <source>
        <dbReference type="ARBA" id="ARBA00005926"/>
    </source>
</evidence>
<reference evidence="3 5" key="2">
    <citation type="journal article" date="2018" name="Plant J.">
        <title>The Physcomitrella patens chromosome-scale assembly reveals moss genome structure and evolution.</title>
        <authorList>
            <person name="Lang D."/>
            <person name="Ullrich K.K."/>
            <person name="Murat F."/>
            <person name="Fuchs J."/>
            <person name="Jenkins J."/>
            <person name="Haas F.B."/>
            <person name="Piednoel M."/>
            <person name="Gundlach H."/>
            <person name="Van Bel M."/>
            <person name="Meyberg R."/>
            <person name="Vives C."/>
            <person name="Morata J."/>
            <person name="Symeonidi A."/>
            <person name="Hiss M."/>
            <person name="Muchero W."/>
            <person name="Kamisugi Y."/>
            <person name="Saleh O."/>
            <person name="Blanc G."/>
            <person name="Decker E.L."/>
            <person name="van Gessel N."/>
            <person name="Grimwood J."/>
            <person name="Hayes R.D."/>
            <person name="Graham S.W."/>
            <person name="Gunter L.E."/>
            <person name="McDaniel S.F."/>
            <person name="Hoernstein S.N.W."/>
            <person name="Larsson A."/>
            <person name="Li F.W."/>
            <person name="Perroud P.F."/>
            <person name="Phillips J."/>
            <person name="Ranjan P."/>
            <person name="Rokshar D.S."/>
            <person name="Rothfels C.J."/>
            <person name="Schneider L."/>
            <person name="Shu S."/>
            <person name="Stevenson D.W."/>
            <person name="Thummler F."/>
            <person name="Tillich M."/>
            <person name="Villarreal Aguilar J.C."/>
            <person name="Widiez T."/>
            <person name="Wong G.K."/>
            <person name="Wymore A."/>
            <person name="Zhang Y."/>
            <person name="Zimmer A.D."/>
            <person name="Quatrano R.S."/>
            <person name="Mayer K.F.X."/>
            <person name="Goodstein D."/>
            <person name="Casacuberta J.M."/>
            <person name="Vandepoele K."/>
            <person name="Reski R."/>
            <person name="Cuming A.C."/>
            <person name="Tuskan G.A."/>
            <person name="Maumus F."/>
            <person name="Salse J."/>
            <person name="Schmutz J."/>
            <person name="Rensing S.A."/>
        </authorList>
    </citation>
    <scope>NUCLEOTIDE SEQUENCE [LARGE SCALE GENOMIC DNA]</scope>
    <source>
        <strain evidence="4 5">cv. Gransden 2004</strain>
    </source>
</reference>
<dbReference type="PANTHER" id="PTHR11909">
    <property type="entry name" value="CASEIN KINASE-RELATED"/>
    <property type="match status" value="1"/>
</dbReference>
<reference evidence="3 5" key="1">
    <citation type="journal article" date="2008" name="Science">
        <title>The Physcomitrella genome reveals evolutionary insights into the conquest of land by plants.</title>
        <authorList>
            <person name="Rensing S."/>
            <person name="Lang D."/>
            <person name="Zimmer A."/>
            <person name="Terry A."/>
            <person name="Salamov A."/>
            <person name="Shapiro H."/>
            <person name="Nishiyama T."/>
            <person name="Perroud P.-F."/>
            <person name="Lindquist E."/>
            <person name="Kamisugi Y."/>
            <person name="Tanahashi T."/>
            <person name="Sakakibara K."/>
            <person name="Fujita T."/>
            <person name="Oishi K."/>
            <person name="Shin-I T."/>
            <person name="Kuroki Y."/>
            <person name="Toyoda A."/>
            <person name="Suzuki Y."/>
            <person name="Hashimoto A."/>
            <person name="Yamaguchi K."/>
            <person name="Sugano A."/>
            <person name="Kohara Y."/>
            <person name="Fujiyama A."/>
            <person name="Anterola A."/>
            <person name="Aoki S."/>
            <person name="Ashton N."/>
            <person name="Barbazuk W.B."/>
            <person name="Barker E."/>
            <person name="Bennetzen J."/>
            <person name="Bezanilla M."/>
            <person name="Blankenship R."/>
            <person name="Cho S.H."/>
            <person name="Dutcher S."/>
            <person name="Estelle M."/>
            <person name="Fawcett J.A."/>
            <person name="Gundlach H."/>
            <person name="Hanada K."/>
            <person name="Heyl A."/>
            <person name="Hicks K.A."/>
            <person name="Hugh J."/>
            <person name="Lohr M."/>
            <person name="Mayer K."/>
            <person name="Melkozernov A."/>
            <person name="Murata T."/>
            <person name="Nelson D."/>
            <person name="Pils B."/>
            <person name="Prigge M."/>
            <person name="Reiss B."/>
            <person name="Renner T."/>
            <person name="Rombauts S."/>
            <person name="Rushton P."/>
            <person name="Sanderfoot A."/>
            <person name="Schween G."/>
            <person name="Shiu S.-H."/>
            <person name="Stueber K."/>
            <person name="Theodoulou F.L."/>
            <person name="Tu H."/>
            <person name="Van de Peer Y."/>
            <person name="Verrier P.J."/>
            <person name="Waters E."/>
            <person name="Wood A."/>
            <person name="Yang L."/>
            <person name="Cove D."/>
            <person name="Cuming A."/>
            <person name="Hasebe M."/>
            <person name="Lucas S."/>
            <person name="Mishler D.B."/>
            <person name="Reski R."/>
            <person name="Grigoriev I."/>
            <person name="Quatrano R.S."/>
            <person name="Boore J.L."/>
        </authorList>
    </citation>
    <scope>NUCLEOTIDE SEQUENCE [LARGE SCALE GENOMIC DNA]</scope>
    <source>
        <strain evidence="4 5">cv. Gransden 2004</strain>
    </source>
</reference>
<dbReference type="AlphaFoldDB" id="A0A2K1KHP2"/>
<evidence type="ECO:0000313" key="3">
    <source>
        <dbReference type="EMBL" id="PNR53285.1"/>
    </source>
</evidence>